<dbReference type="AlphaFoldDB" id="A0A0E9TUZ0"/>
<reference evidence="1" key="2">
    <citation type="journal article" date="2015" name="Fish Shellfish Immunol.">
        <title>Early steps in the European eel (Anguilla anguilla)-Vibrio vulnificus interaction in the gills: Role of the RtxA13 toxin.</title>
        <authorList>
            <person name="Callol A."/>
            <person name="Pajuelo D."/>
            <person name="Ebbesson L."/>
            <person name="Teles M."/>
            <person name="MacKenzie S."/>
            <person name="Amaro C."/>
        </authorList>
    </citation>
    <scope>NUCLEOTIDE SEQUENCE</scope>
</reference>
<proteinExistence type="predicted"/>
<evidence type="ECO:0000313" key="1">
    <source>
        <dbReference type="EMBL" id="JAH57262.1"/>
    </source>
</evidence>
<reference evidence="1" key="1">
    <citation type="submission" date="2014-11" db="EMBL/GenBank/DDBJ databases">
        <authorList>
            <person name="Amaro Gonzalez C."/>
        </authorList>
    </citation>
    <scope>NUCLEOTIDE SEQUENCE</scope>
</reference>
<name>A0A0E9TUZ0_ANGAN</name>
<dbReference type="EMBL" id="GBXM01051315">
    <property type="protein sequence ID" value="JAH57262.1"/>
    <property type="molecule type" value="Transcribed_RNA"/>
</dbReference>
<organism evidence="1">
    <name type="scientific">Anguilla anguilla</name>
    <name type="common">European freshwater eel</name>
    <name type="synonym">Muraena anguilla</name>
    <dbReference type="NCBI Taxonomy" id="7936"/>
    <lineage>
        <taxon>Eukaryota</taxon>
        <taxon>Metazoa</taxon>
        <taxon>Chordata</taxon>
        <taxon>Craniata</taxon>
        <taxon>Vertebrata</taxon>
        <taxon>Euteleostomi</taxon>
        <taxon>Actinopterygii</taxon>
        <taxon>Neopterygii</taxon>
        <taxon>Teleostei</taxon>
        <taxon>Anguilliformes</taxon>
        <taxon>Anguillidae</taxon>
        <taxon>Anguilla</taxon>
    </lineage>
</organism>
<protein>
    <submittedName>
        <fullName evidence="1">Uncharacterized protein</fullName>
    </submittedName>
</protein>
<accession>A0A0E9TUZ0</accession>
<sequence>MKDAFSVSHITTYPLALEIYSTSGWKV</sequence>